<dbReference type="SUPFAM" id="SSF50199">
    <property type="entry name" value="Staphylococcal nuclease"/>
    <property type="match status" value="1"/>
</dbReference>
<evidence type="ECO:0000256" key="3">
    <source>
        <dbReference type="ARBA" id="ARBA00022801"/>
    </source>
</evidence>
<reference evidence="6 7" key="1">
    <citation type="submission" date="2018-05" db="EMBL/GenBank/DDBJ databases">
        <title>Novel Campyloabacter and Helicobacter Species and Strains.</title>
        <authorList>
            <person name="Mannion A.J."/>
            <person name="Shen Z."/>
            <person name="Fox J.G."/>
        </authorList>
    </citation>
    <scope>NUCLEOTIDE SEQUENCE [LARGE SCALE GENOMIC DNA]</scope>
    <source>
        <strain evidence="7">MIT17-670</strain>
    </source>
</reference>
<dbReference type="RefSeq" id="WP_137622647.1">
    <property type="nucleotide sequence ID" value="NZ_NXMA01000011.1"/>
</dbReference>
<organism evidence="6 7">
    <name type="scientific">Campylobacter aviculae</name>
    <dbReference type="NCBI Taxonomy" id="2510190"/>
    <lineage>
        <taxon>Bacteria</taxon>
        <taxon>Pseudomonadati</taxon>
        <taxon>Campylobacterota</taxon>
        <taxon>Epsilonproteobacteria</taxon>
        <taxon>Campylobacterales</taxon>
        <taxon>Campylobacteraceae</taxon>
        <taxon>Campylobacter</taxon>
    </lineage>
</organism>
<accession>A0A4U7BR55</accession>
<dbReference type="Gene3D" id="2.40.50.90">
    <property type="match status" value="1"/>
</dbReference>
<name>A0A4U7BR55_9BACT</name>
<dbReference type="InterPro" id="IPR035437">
    <property type="entry name" value="SNase_OB-fold_sf"/>
</dbReference>
<evidence type="ECO:0000259" key="5">
    <source>
        <dbReference type="PROSITE" id="PS50830"/>
    </source>
</evidence>
<keyword evidence="7" id="KW-1185">Reference proteome</keyword>
<sequence>MKINYNKILNLRSVLSDPKKLLAILVFFLVVIFVQNYIAKTPSFKAKVVKVIDGDTIEILNSNKISKVRFFGIDAPELKQNFGKEAKNVLKRILQNKEVEIFYKNKDIYGRIIAIVKFKDVDINELMVSKGYAWADTYYTNIYTKEQKKAQEHKLGLWKDDNPIEPYKWRKQNRF</sequence>
<evidence type="ECO:0000313" key="7">
    <source>
        <dbReference type="Proteomes" id="UP000310353"/>
    </source>
</evidence>
<proteinExistence type="predicted"/>
<dbReference type="Pfam" id="PF00565">
    <property type="entry name" value="SNase"/>
    <property type="match status" value="1"/>
</dbReference>
<dbReference type="GO" id="GO:0016787">
    <property type="term" value="F:hydrolase activity"/>
    <property type="evidence" value="ECO:0007669"/>
    <property type="project" value="UniProtKB-KW"/>
</dbReference>
<evidence type="ECO:0000313" key="6">
    <source>
        <dbReference type="EMBL" id="TKX31184.1"/>
    </source>
</evidence>
<evidence type="ECO:0000256" key="4">
    <source>
        <dbReference type="SAM" id="Phobius"/>
    </source>
</evidence>
<dbReference type="SMART" id="SM00318">
    <property type="entry name" value="SNc"/>
    <property type="match status" value="1"/>
</dbReference>
<keyword evidence="4" id="KW-0472">Membrane</keyword>
<dbReference type="EMBL" id="NXMA01000011">
    <property type="protein sequence ID" value="TKX31184.1"/>
    <property type="molecule type" value="Genomic_DNA"/>
</dbReference>
<dbReference type="Proteomes" id="UP000310353">
    <property type="component" value="Unassembled WGS sequence"/>
</dbReference>
<dbReference type="PANTHER" id="PTHR12302:SF3">
    <property type="entry name" value="SERINE_THREONINE-PROTEIN KINASE 31"/>
    <property type="match status" value="1"/>
</dbReference>
<dbReference type="GO" id="GO:0004519">
    <property type="term" value="F:endonuclease activity"/>
    <property type="evidence" value="ECO:0007669"/>
    <property type="project" value="UniProtKB-KW"/>
</dbReference>
<dbReference type="PROSITE" id="PS50830">
    <property type="entry name" value="TNASE_3"/>
    <property type="match status" value="1"/>
</dbReference>
<dbReference type="InterPro" id="IPR016071">
    <property type="entry name" value="Staphylococal_nuclease_OB-fold"/>
</dbReference>
<keyword evidence="4" id="KW-0812">Transmembrane</keyword>
<gene>
    <name evidence="6" type="ORF">CQA76_06695</name>
</gene>
<evidence type="ECO:0000256" key="2">
    <source>
        <dbReference type="ARBA" id="ARBA00022759"/>
    </source>
</evidence>
<keyword evidence="2" id="KW-0255">Endonuclease</keyword>
<keyword evidence="1" id="KW-0540">Nuclease</keyword>
<keyword evidence="4" id="KW-1133">Transmembrane helix</keyword>
<feature type="domain" description="TNase-like" evidence="5">
    <location>
        <begin position="42"/>
        <end position="160"/>
    </location>
</feature>
<dbReference type="OrthoDB" id="9805504at2"/>
<protein>
    <submittedName>
        <fullName evidence="6">Nuclease</fullName>
    </submittedName>
</protein>
<comment type="caution">
    <text evidence="6">The sequence shown here is derived from an EMBL/GenBank/DDBJ whole genome shotgun (WGS) entry which is preliminary data.</text>
</comment>
<feature type="transmembrane region" description="Helical" evidence="4">
    <location>
        <begin position="21"/>
        <end position="38"/>
    </location>
</feature>
<evidence type="ECO:0000256" key="1">
    <source>
        <dbReference type="ARBA" id="ARBA00022722"/>
    </source>
</evidence>
<dbReference type="AlphaFoldDB" id="A0A4U7BR55"/>
<dbReference type="PANTHER" id="PTHR12302">
    <property type="entry name" value="EBNA2 BINDING PROTEIN P100"/>
    <property type="match status" value="1"/>
</dbReference>
<keyword evidence="3" id="KW-0378">Hydrolase</keyword>